<comment type="caution">
    <text evidence="14">The sequence shown here is derived from an EMBL/GenBank/DDBJ whole genome shotgun (WGS) entry which is preliminary data.</text>
</comment>
<evidence type="ECO:0000313" key="14">
    <source>
        <dbReference type="EMBL" id="MBC3872155.1"/>
    </source>
</evidence>
<keyword evidence="8" id="KW-1133">Transmembrane helix</keyword>
<sequence length="797" mass="89722">MPIIVFVGTGLATELILFEERRRQESVARENIISNAGEIRAIIESQLNTTIYLASGLVSFIKSKDGQYQVQEVEPWLLDLQSKEPSIRNITLAPGNKIQTVVPMTGNESALGLYYPDQQEQWPAIEKIIRSTRPALVGPFELKQGGLGLAYRVPVFLKNGNYWGMISTVLNAKVVFRLAEQRAQQLRLHFSIADLENASNVQIIYGNTKNAEIADRSENRITGKLKLNIPGRNLELIATSSNPHSDFIYTQSQRFAGWLVAILLSLLIAKTLQSYRKQTRAYFALNESQQRFMRAFNTAPQGMALVDTDGKWISANPMLCTILGYEEYELLQKPISDLAEQLSPSALQQQWEHQDKSSLQFELNLRHRDGNSVTCLLSLALIEYENLEKTYWIFQVIDISRRVAAESQLQASAEYTQTILNKVVEGIISASLDGEIRSINPAAMALWKQPEKFYLDTNFFTLICGDHSPHLRAEIQNFIATFAATENNTAKQNTMEQNTDERNMSANSPLYFTRETSITDAQANLVHIEFSLSPLQQKTGTELIIVVRDISERKRLELMQSEFVSIVSHELRTPLTSIIGSLKLIEGGIFGNLPESLARMIHIALQNGQQLALIINDILDMDKLVAGKMDFVIQTLSANQLIAESIENNQSFAREYQVHFNFMRLEQDCLIKADAQRVQQIMSNLLSNAAKFSRPDSKVEINMIKEFGYVKIFVKDHGEGIPEQFQDRLFKKFSQVDGSSTRQKGGTGLGLSICKQMVNRMQGEIAFTSKEGEGSTFYFTLPIADNSAVDENISKDV</sequence>
<dbReference type="PANTHER" id="PTHR43047:SF72">
    <property type="entry name" value="OSMOSENSING HISTIDINE PROTEIN KINASE SLN1"/>
    <property type="match status" value="1"/>
</dbReference>
<evidence type="ECO:0000256" key="6">
    <source>
        <dbReference type="ARBA" id="ARBA00022692"/>
    </source>
</evidence>
<dbReference type="PROSITE" id="PS50112">
    <property type="entry name" value="PAS"/>
    <property type="match status" value="1"/>
</dbReference>
<dbReference type="EC" id="2.7.13.3" evidence="3"/>
<dbReference type="Gene3D" id="3.30.450.350">
    <property type="entry name" value="CHASE domain"/>
    <property type="match status" value="1"/>
</dbReference>
<dbReference type="Pfam" id="PF03924">
    <property type="entry name" value="CHASE"/>
    <property type="match status" value="1"/>
</dbReference>
<dbReference type="CDD" id="cd00130">
    <property type="entry name" value="PAS"/>
    <property type="match status" value="1"/>
</dbReference>
<dbReference type="InterPro" id="IPR004358">
    <property type="entry name" value="Sig_transdc_His_kin-like_C"/>
</dbReference>
<dbReference type="Gene3D" id="3.30.565.10">
    <property type="entry name" value="Histidine kinase-like ATPase, C-terminal domain"/>
    <property type="match status" value="1"/>
</dbReference>
<organism evidence="14 15">
    <name type="scientific">Undibacterium flavidum</name>
    <dbReference type="NCBI Taxonomy" id="2762297"/>
    <lineage>
        <taxon>Bacteria</taxon>
        <taxon>Pseudomonadati</taxon>
        <taxon>Pseudomonadota</taxon>
        <taxon>Betaproteobacteria</taxon>
        <taxon>Burkholderiales</taxon>
        <taxon>Oxalobacteraceae</taxon>
        <taxon>Undibacterium</taxon>
    </lineage>
</organism>
<dbReference type="SUPFAM" id="SSF55785">
    <property type="entry name" value="PYP-like sensor domain (PAS domain)"/>
    <property type="match status" value="2"/>
</dbReference>
<evidence type="ECO:0000256" key="7">
    <source>
        <dbReference type="ARBA" id="ARBA00022777"/>
    </source>
</evidence>
<feature type="domain" description="CHASE" evidence="13">
    <location>
        <begin position="98"/>
        <end position="237"/>
    </location>
</feature>
<dbReference type="Pfam" id="PF02518">
    <property type="entry name" value="HATPase_c"/>
    <property type="match status" value="1"/>
</dbReference>
<dbReference type="InterPro" id="IPR035965">
    <property type="entry name" value="PAS-like_dom_sf"/>
</dbReference>
<gene>
    <name evidence="14" type="ORF">H8K55_01030</name>
</gene>
<dbReference type="SMART" id="SM01079">
    <property type="entry name" value="CHASE"/>
    <property type="match status" value="1"/>
</dbReference>
<dbReference type="EMBL" id="JACOGA010000001">
    <property type="protein sequence ID" value="MBC3872155.1"/>
    <property type="molecule type" value="Genomic_DNA"/>
</dbReference>
<evidence type="ECO:0000256" key="4">
    <source>
        <dbReference type="ARBA" id="ARBA00022553"/>
    </source>
</evidence>
<dbReference type="Pfam" id="PF13426">
    <property type="entry name" value="PAS_9"/>
    <property type="match status" value="2"/>
</dbReference>
<evidence type="ECO:0000259" key="13">
    <source>
        <dbReference type="PROSITE" id="PS50839"/>
    </source>
</evidence>
<evidence type="ECO:0000259" key="11">
    <source>
        <dbReference type="PROSITE" id="PS50112"/>
    </source>
</evidence>
<dbReference type="PANTHER" id="PTHR43047">
    <property type="entry name" value="TWO-COMPONENT HISTIDINE PROTEIN KINASE"/>
    <property type="match status" value="1"/>
</dbReference>
<dbReference type="Gene3D" id="1.10.287.130">
    <property type="match status" value="1"/>
</dbReference>
<dbReference type="InterPro" id="IPR036890">
    <property type="entry name" value="HATPase_C_sf"/>
</dbReference>
<dbReference type="PROSITE" id="PS50109">
    <property type="entry name" value="HIS_KIN"/>
    <property type="match status" value="1"/>
</dbReference>
<dbReference type="CDD" id="cd16922">
    <property type="entry name" value="HATPase_EvgS-ArcB-TorS-like"/>
    <property type="match status" value="1"/>
</dbReference>
<dbReference type="InterPro" id="IPR005467">
    <property type="entry name" value="His_kinase_dom"/>
</dbReference>
<feature type="domain" description="Histidine kinase" evidence="10">
    <location>
        <begin position="566"/>
        <end position="785"/>
    </location>
</feature>
<dbReference type="InterPro" id="IPR003594">
    <property type="entry name" value="HATPase_dom"/>
</dbReference>
<comment type="subcellular location">
    <subcellularLocation>
        <location evidence="2">Membrane</location>
    </subcellularLocation>
</comment>
<evidence type="ECO:0000259" key="10">
    <source>
        <dbReference type="PROSITE" id="PS50109"/>
    </source>
</evidence>
<feature type="domain" description="PAS" evidence="11">
    <location>
        <begin position="288"/>
        <end position="345"/>
    </location>
</feature>
<protein>
    <recommendedName>
        <fullName evidence="3">histidine kinase</fullName>
        <ecNumber evidence="3">2.7.13.3</ecNumber>
    </recommendedName>
</protein>
<evidence type="ECO:0000256" key="1">
    <source>
        <dbReference type="ARBA" id="ARBA00000085"/>
    </source>
</evidence>
<keyword evidence="9" id="KW-0472">Membrane</keyword>
<feature type="domain" description="PAC" evidence="12">
    <location>
        <begin position="512"/>
        <end position="562"/>
    </location>
</feature>
<feature type="domain" description="PAC" evidence="12">
    <location>
        <begin position="359"/>
        <end position="411"/>
    </location>
</feature>
<dbReference type="SMART" id="SM00091">
    <property type="entry name" value="PAS"/>
    <property type="match status" value="2"/>
</dbReference>
<dbReference type="InterPro" id="IPR042240">
    <property type="entry name" value="CHASE_sf"/>
</dbReference>
<evidence type="ECO:0000256" key="2">
    <source>
        <dbReference type="ARBA" id="ARBA00004370"/>
    </source>
</evidence>
<dbReference type="CDD" id="cd00082">
    <property type="entry name" value="HisKA"/>
    <property type="match status" value="1"/>
</dbReference>
<dbReference type="SMART" id="SM00086">
    <property type="entry name" value="PAC"/>
    <property type="match status" value="2"/>
</dbReference>
<comment type="catalytic activity">
    <reaction evidence="1">
        <text>ATP + protein L-histidine = ADP + protein N-phospho-L-histidine.</text>
        <dbReference type="EC" id="2.7.13.3"/>
    </reaction>
</comment>
<accession>A0ABR6Y6A4</accession>
<reference evidence="14 15" key="1">
    <citation type="submission" date="2020-08" db="EMBL/GenBank/DDBJ databases">
        <title>Novel species isolated from subtropical streams in China.</title>
        <authorList>
            <person name="Lu H."/>
        </authorList>
    </citation>
    <scope>NUCLEOTIDE SEQUENCE [LARGE SCALE GENOMIC DNA]</scope>
    <source>
        <strain evidence="14 15">LX15W</strain>
    </source>
</reference>
<dbReference type="InterPro" id="IPR006189">
    <property type="entry name" value="CHASE_dom"/>
</dbReference>
<name>A0ABR6Y6A4_9BURK</name>
<dbReference type="Proteomes" id="UP000624279">
    <property type="component" value="Unassembled WGS sequence"/>
</dbReference>
<evidence type="ECO:0000256" key="9">
    <source>
        <dbReference type="ARBA" id="ARBA00023136"/>
    </source>
</evidence>
<dbReference type="InterPro" id="IPR001610">
    <property type="entry name" value="PAC"/>
</dbReference>
<dbReference type="InterPro" id="IPR000700">
    <property type="entry name" value="PAS-assoc_C"/>
</dbReference>
<dbReference type="InterPro" id="IPR000014">
    <property type="entry name" value="PAS"/>
</dbReference>
<dbReference type="PROSITE" id="PS50839">
    <property type="entry name" value="CHASE"/>
    <property type="match status" value="1"/>
</dbReference>
<dbReference type="SUPFAM" id="SSF47384">
    <property type="entry name" value="Homodimeric domain of signal transducing histidine kinase"/>
    <property type="match status" value="1"/>
</dbReference>
<dbReference type="Pfam" id="PF00512">
    <property type="entry name" value="HisKA"/>
    <property type="match status" value="1"/>
</dbReference>
<keyword evidence="7" id="KW-0418">Kinase</keyword>
<keyword evidence="6" id="KW-0812">Transmembrane</keyword>
<keyword evidence="4" id="KW-0597">Phosphoprotein</keyword>
<dbReference type="NCBIfam" id="TIGR00229">
    <property type="entry name" value="sensory_box"/>
    <property type="match status" value="1"/>
</dbReference>
<evidence type="ECO:0000313" key="15">
    <source>
        <dbReference type="Proteomes" id="UP000624279"/>
    </source>
</evidence>
<dbReference type="InterPro" id="IPR003661">
    <property type="entry name" value="HisK_dim/P_dom"/>
</dbReference>
<evidence type="ECO:0000259" key="12">
    <source>
        <dbReference type="PROSITE" id="PS50113"/>
    </source>
</evidence>
<keyword evidence="15" id="KW-1185">Reference proteome</keyword>
<evidence type="ECO:0000256" key="3">
    <source>
        <dbReference type="ARBA" id="ARBA00012438"/>
    </source>
</evidence>
<dbReference type="InterPro" id="IPR036097">
    <property type="entry name" value="HisK_dim/P_sf"/>
</dbReference>
<evidence type="ECO:0000256" key="8">
    <source>
        <dbReference type="ARBA" id="ARBA00022989"/>
    </source>
</evidence>
<dbReference type="Gene3D" id="3.30.450.20">
    <property type="entry name" value="PAS domain"/>
    <property type="match status" value="2"/>
</dbReference>
<dbReference type="PROSITE" id="PS50113">
    <property type="entry name" value="PAC"/>
    <property type="match status" value="2"/>
</dbReference>
<evidence type="ECO:0000256" key="5">
    <source>
        <dbReference type="ARBA" id="ARBA00022679"/>
    </source>
</evidence>
<dbReference type="SUPFAM" id="SSF55874">
    <property type="entry name" value="ATPase domain of HSP90 chaperone/DNA topoisomerase II/histidine kinase"/>
    <property type="match status" value="1"/>
</dbReference>
<dbReference type="PRINTS" id="PR00344">
    <property type="entry name" value="BCTRLSENSOR"/>
</dbReference>
<dbReference type="SMART" id="SM00387">
    <property type="entry name" value="HATPase_c"/>
    <property type="match status" value="1"/>
</dbReference>
<keyword evidence="5" id="KW-0808">Transferase</keyword>
<dbReference type="SMART" id="SM00388">
    <property type="entry name" value="HisKA"/>
    <property type="match status" value="1"/>
</dbReference>
<proteinExistence type="predicted"/>